<organism evidence="7 8">
    <name type="scientific">Pomacea canaliculata</name>
    <name type="common">Golden apple snail</name>
    <dbReference type="NCBI Taxonomy" id="400727"/>
    <lineage>
        <taxon>Eukaryota</taxon>
        <taxon>Metazoa</taxon>
        <taxon>Spiralia</taxon>
        <taxon>Lophotrochozoa</taxon>
        <taxon>Mollusca</taxon>
        <taxon>Gastropoda</taxon>
        <taxon>Caenogastropoda</taxon>
        <taxon>Architaenioglossa</taxon>
        <taxon>Ampullarioidea</taxon>
        <taxon>Ampullariidae</taxon>
        <taxon>Pomacea</taxon>
    </lineage>
</organism>
<evidence type="ECO:0000256" key="4">
    <source>
        <dbReference type="ARBA" id="ARBA00023136"/>
    </source>
</evidence>
<gene>
    <name evidence="7" type="ORF">C0Q70_00078</name>
</gene>
<comment type="subcellular location">
    <subcellularLocation>
        <location evidence="1">Membrane</location>
        <topology evidence="1">Multi-pass membrane protein</topology>
    </subcellularLocation>
</comment>
<dbReference type="OrthoDB" id="10051649at2759"/>
<dbReference type="STRING" id="400727.A0A2T7PVS4"/>
<sequence length="422" mass="47708">MLSKRPLAELARQITKQILERTHFFSYVDTLNIDIYFDLFRLNNHQAKIEYIRLRGNLTGSREVDRDDLEKILVHELLVDPWTLHKYNSKIIAVLKQKDELFENRLENSSENNLSEQHIFLPKNWPQIFATLKRQNSTTVKFHKHYSPHFSGIETHDIPERLQIELSPLLTCAYVTLSPSEYEIRQGDSGGTQLFVVGDYYDMRLTQLISMTTENDTLHVCVEALQSAELHLKVKSATLWLQWLSRLVISLSIVCLFLTLAVYALLPELRTQPGLNLMGLCATLWVAQMTLLVASHHVVWGTWCRVLGMLVHGVWLSAFCWMVVSSVHMFRAFSARTFHTRHSKSLTRSTARNAVLSFVFPAIIVGLVIVISSAQSHGKSIGYGGPLCYLKLSGIGGGGHGVAAVSGCRGQPGALRLDRQKD</sequence>
<proteinExistence type="predicted"/>
<dbReference type="PANTHER" id="PTHR45902:SF1">
    <property type="entry name" value="LATROPHILIN RECEPTOR-LIKE PROTEIN A"/>
    <property type="match status" value="1"/>
</dbReference>
<keyword evidence="3 5" id="KW-1133">Transmembrane helix</keyword>
<evidence type="ECO:0000256" key="1">
    <source>
        <dbReference type="ARBA" id="ARBA00004141"/>
    </source>
</evidence>
<dbReference type="Gene3D" id="1.20.1070.10">
    <property type="entry name" value="Rhodopsin 7-helix transmembrane proteins"/>
    <property type="match status" value="1"/>
</dbReference>
<feature type="transmembrane region" description="Helical" evidence="5">
    <location>
        <begin position="277"/>
        <end position="300"/>
    </location>
</feature>
<evidence type="ECO:0000256" key="5">
    <source>
        <dbReference type="SAM" id="Phobius"/>
    </source>
</evidence>
<evidence type="ECO:0000259" key="6">
    <source>
        <dbReference type="PROSITE" id="PS50261"/>
    </source>
</evidence>
<dbReference type="AlphaFoldDB" id="A0A2T7PVS4"/>
<evidence type="ECO:0000256" key="3">
    <source>
        <dbReference type="ARBA" id="ARBA00022989"/>
    </source>
</evidence>
<feature type="transmembrane region" description="Helical" evidence="5">
    <location>
        <begin position="351"/>
        <end position="371"/>
    </location>
</feature>
<reference evidence="7 8" key="1">
    <citation type="submission" date="2018-04" db="EMBL/GenBank/DDBJ databases">
        <title>The genome of golden apple snail Pomacea canaliculata provides insight into stress tolerance and invasive adaptation.</title>
        <authorList>
            <person name="Liu C."/>
            <person name="Liu B."/>
            <person name="Ren Y."/>
            <person name="Zhang Y."/>
            <person name="Wang H."/>
            <person name="Li S."/>
            <person name="Jiang F."/>
            <person name="Yin L."/>
            <person name="Zhang G."/>
            <person name="Qian W."/>
            <person name="Fan W."/>
        </authorList>
    </citation>
    <scope>NUCLEOTIDE SEQUENCE [LARGE SCALE GENOMIC DNA]</scope>
    <source>
        <strain evidence="7">SZHN2017</strain>
        <tissue evidence="7">Muscle</tissue>
    </source>
</reference>
<dbReference type="GO" id="GO:0007166">
    <property type="term" value="P:cell surface receptor signaling pathway"/>
    <property type="evidence" value="ECO:0007669"/>
    <property type="project" value="InterPro"/>
</dbReference>
<dbReference type="EMBL" id="PZQS01000001">
    <property type="protein sequence ID" value="PVD37487.1"/>
    <property type="molecule type" value="Genomic_DNA"/>
</dbReference>
<keyword evidence="2 5" id="KW-0812">Transmembrane</keyword>
<evidence type="ECO:0000313" key="7">
    <source>
        <dbReference type="EMBL" id="PVD37487.1"/>
    </source>
</evidence>
<protein>
    <recommendedName>
        <fullName evidence="6">G-protein coupled receptors family 2 profile 2 domain-containing protein</fullName>
    </recommendedName>
</protein>
<dbReference type="GO" id="GO:0004930">
    <property type="term" value="F:G protein-coupled receptor activity"/>
    <property type="evidence" value="ECO:0007669"/>
    <property type="project" value="InterPro"/>
</dbReference>
<evidence type="ECO:0000256" key="2">
    <source>
        <dbReference type="ARBA" id="ARBA00022692"/>
    </source>
</evidence>
<dbReference type="GO" id="GO:0016020">
    <property type="term" value="C:membrane"/>
    <property type="evidence" value="ECO:0007669"/>
    <property type="project" value="UniProtKB-SubCell"/>
</dbReference>
<dbReference type="InterPro" id="IPR017981">
    <property type="entry name" value="GPCR_2-like_7TM"/>
</dbReference>
<dbReference type="InterPro" id="IPR053231">
    <property type="entry name" value="GPCR_LN-TM7"/>
</dbReference>
<dbReference type="PANTHER" id="PTHR45902">
    <property type="entry name" value="LATROPHILIN RECEPTOR-LIKE PROTEIN A"/>
    <property type="match status" value="1"/>
</dbReference>
<evidence type="ECO:0000313" key="8">
    <source>
        <dbReference type="Proteomes" id="UP000245119"/>
    </source>
</evidence>
<comment type="caution">
    <text evidence="7">The sequence shown here is derived from an EMBL/GenBank/DDBJ whole genome shotgun (WGS) entry which is preliminary data.</text>
</comment>
<keyword evidence="8" id="KW-1185">Reference proteome</keyword>
<keyword evidence="4 5" id="KW-0472">Membrane</keyword>
<dbReference type="Proteomes" id="UP000245119">
    <property type="component" value="Linkage Group LG1"/>
</dbReference>
<accession>A0A2T7PVS4</accession>
<dbReference type="Pfam" id="PF00002">
    <property type="entry name" value="7tm_2"/>
    <property type="match status" value="1"/>
</dbReference>
<dbReference type="InterPro" id="IPR000832">
    <property type="entry name" value="GPCR_2_secretin-like"/>
</dbReference>
<dbReference type="PROSITE" id="PS50261">
    <property type="entry name" value="G_PROTEIN_RECEP_F2_4"/>
    <property type="match status" value="1"/>
</dbReference>
<name>A0A2T7PVS4_POMCA</name>
<feature type="transmembrane region" description="Helical" evidence="5">
    <location>
        <begin position="306"/>
        <end position="330"/>
    </location>
</feature>
<feature type="transmembrane region" description="Helical" evidence="5">
    <location>
        <begin position="243"/>
        <end position="265"/>
    </location>
</feature>
<feature type="domain" description="G-protein coupled receptors family 2 profile 2" evidence="6">
    <location>
        <begin position="241"/>
        <end position="390"/>
    </location>
</feature>